<dbReference type="RefSeq" id="WP_395545704.1">
    <property type="nucleotide sequence ID" value="NZ_JBGFTR010000021.1"/>
</dbReference>
<feature type="transmembrane region" description="Helical" evidence="1">
    <location>
        <begin position="148"/>
        <end position="169"/>
    </location>
</feature>
<dbReference type="Proteomes" id="UP001610706">
    <property type="component" value="Unassembled WGS sequence"/>
</dbReference>
<keyword evidence="1" id="KW-0812">Transmembrane</keyword>
<organism evidence="2 3">
    <name type="scientific">Oceanimonas smirnovii</name>
    <dbReference type="NCBI Taxonomy" id="264574"/>
    <lineage>
        <taxon>Bacteria</taxon>
        <taxon>Pseudomonadati</taxon>
        <taxon>Pseudomonadota</taxon>
        <taxon>Gammaproteobacteria</taxon>
        <taxon>Aeromonadales</taxon>
        <taxon>Aeromonadaceae</taxon>
        <taxon>Oceanimonas</taxon>
    </lineage>
</organism>
<keyword evidence="1" id="KW-1133">Transmembrane helix</keyword>
<sequence>MTAIKQRQVFYLHGFDPRGAAHYHRLYREQAAQQSKVNGLNINVADRKRHSSHSHRWQLNANGTQSNYCFLSWDDIVRRHWAKGWKHILSDMLSFMRCYVLTPNAFRYIFAAPKQLMAGLYPALFMLLSMVLSGWASASAATQLPWQAAQWPAGLVLFAALMHGSKWLGNKMAVFWLLRIYAFSARWANGRVPELEARINHFAGQIANAINDERNQEVVVIAHSVGTMVAMPAMARALELINDKARLANQRVVLITLGHCIPLVSFHRKASAFRADMRALGHTPELLWLDYTAPTDGACFPLLNPVTSCGETCAPNAGPRMLSPRFFTLFHPPRYKKLRRAWYTMHFLYLMATDKPGPYDFFAFTAGPLAIASQLKERT</sequence>
<keyword evidence="1" id="KW-0472">Membrane</keyword>
<reference evidence="2 3" key="1">
    <citation type="submission" date="2024-08" db="EMBL/GenBank/DDBJ databases">
        <title>Oceanimonas smirnovii Genome sequencing and assembly.</title>
        <authorList>
            <person name="Tang B."/>
        </authorList>
    </citation>
    <scope>NUCLEOTIDE SEQUENCE [LARGE SCALE GENOMIC DNA]</scope>
    <source>
        <strain evidence="2 3">OS2020-119</strain>
    </source>
</reference>
<evidence type="ECO:0000256" key="1">
    <source>
        <dbReference type="SAM" id="Phobius"/>
    </source>
</evidence>
<dbReference type="SUPFAM" id="SSF53474">
    <property type="entry name" value="alpha/beta-Hydrolases"/>
    <property type="match status" value="1"/>
</dbReference>
<evidence type="ECO:0008006" key="4">
    <source>
        <dbReference type="Google" id="ProtNLM"/>
    </source>
</evidence>
<accession>A0ABW7P3Y6</accession>
<comment type="caution">
    <text evidence="2">The sequence shown here is derived from an EMBL/GenBank/DDBJ whole genome shotgun (WGS) entry which is preliminary data.</text>
</comment>
<proteinExistence type="predicted"/>
<gene>
    <name evidence="2" type="ORF">AB9R89_12610</name>
</gene>
<dbReference type="EMBL" id="JBGFTR010000021">
    <property type="protein sequence ID" value="MFH7566166.1"/>
    <property type="molecule type" value="Genomic_DNA"/>
</dbReference>
<keyword evidence="3" id="KW-1185">Reference proteome</keyword>
<evidence type="ECO:0000313" key="3">
    <source>
        <dbReference type="Proteomes" id="UP001610706"/>
    </source>
</evidence>
<name>A0ABW7P3Y6_9GAMM</name>
<evidence type="ECO:0000313" key="2">
    <source>
        <dbReference type="EMBL" id="MFH7566166.1"/>
    </source>
</evidence>
<feature type="transmembrane region" description="Helical" evidence="1">
    <location>
        <begin position="116"/>
        <end position="136"/>
    </location>
</feature>
<dbReference type="InterPro" id="IPR029058">
    <property type="entry name" value="AB_hydrolase_fold"/>
</dbReference>
<protein>
    <recommendedName>
        <fullName evidence="4">Alpha/beta hydrolase</fullName>
    </recommendedName>
</protein>